<comment type="catalytic activity">
    <reaction evidence="3">
        <text>2 GTP = 3',3'-c-di-GMP + 2 diphosphate</text>
        <dbReference type="Rhea" id="RHEA:24898"/>
        <dbReference type="ChEBI" id="CHEBI:33019"/>
        <dbReference type="ChEBI" id="CHEBI:37565"/>
        <dbReference type="ChEBI" id="CHEBI:58805"/>
        <dbReference type="EC" id="2.7.7.65"/>
    </reaction>
</comment>
<dbReference type="Gene3D" id="3.30.70.270">
    <property type="match status" value="1"/>
</dbReference>
<dbReference type="PANTHER" id="PTHR45138:SF9">
    <property type="entry name" value="DIGUANYLATE CYCLASE DGCM-RELATED"/>
    <property type="match status" value="1"/>
</dbReference>
<proteinExistence type="predicted"/>
<organism evidence="7 8">
    <name type="scientific">Halomonas salipaludis</name>
    <dbReference type="NCBI Taxonomy" id="2032625"/>
    <lineage>
        <taxon>Bacteria</taxon>
        <taxon>Pseudomonadati</taxon>
        <taxon>Pseudomonadota</taxon>
        <taxon>Gammaproteobacteria</taxon>
        <taxon>Oceanospirillales</taxon>
        <taxon>Halomonadaceae</taxon>
        <taxon>Halomonas</taxon>
    </lineage>
</organism>
<dbReference type="GO" id="GO:1902201">
    <property type="term" value="P:negative regulation of bacterial-type flagellum-dependent cell motility"/>
    <property type="evidence" value="ECO:0007669"/>
    <property type="project" value="TreeGrafter"/>
</dbReference>
<dbReference type="GO" id="GO:0005886">
    <property type="term" value="C:plasma membrane"/>
    <property type="evidence" value="ECO:0007669"/>
    <property type="project" value="TreeGrafter"/>
</dbReference>
<comment type="caution">
    <text evidence="7">The sequence shown here is derived from an EMBL/GenBank/DDBJ whole genome shotgun (WGS) entry which is preliminary data.</text>
</comment>
<dbReference type="InterPro" id="IPR000160">
    <property type="entry name" value="GGDEF_dom"/>
</dbReference>
<dbReference type="Proteomes" id="UP000217771">
    <property type="component" value="Unassembled WGS sequence"/>
</dbReference>
<evidence type="ECO:0000313" key="8">
    <source>
        <dbReference type="Proteomes" id="UP000217771"/>
    </source>
</evidence>
<dbReference type="AlphaFoldDB" id="A0A2A2EUR3"/>
<dbReference type="CDD" id="cd01949">
    <property type="entry name" value="GGDEF"/>
    <property type="match status" value="1"/>
</dbReference>
<dbReference type="EMBL" id="NSKB01000005">
    <property type="protein sequence ID" value="PAU76145.1"/>
    <property type="molecule type" value="Genomic_DNA"/>
</dbReference>
<comment type="cofactor">
    <cofactor evidence="1">
        <name>Mg(2+)</name>
        <dbReference type="ChEBI" id="CHEBI:18420"/>
    </cofactor>
</comment>
<dbReference type="GO" id="GO:0043709">
    <property type="term" value="P:cell adhesion involved in single-species biofilm formation"/>
    <property type="evidence" value="ECO:0007669"/>
    <property type="project" value="TreeGrafter"/>
</dbReference>
<dbReference type="InterPro" id="IPR050469">
    <property type="entry name" value="Diguanylate_Cyclase"/>
</dbReference>
<feature type="domain" description="GGDEF" evidence="6">
    <location>
        <begin position="151"/>
        <end position="288"/>
    </location>
</feature>
<accession>A0A2A2EUR3</accession>
<gene>
    <name evidence="7" type="ORF">CK498_14740</name>
</gene>
<dbReference type="PANTHER" id="PTHR45138">
    <property type="entry name" value="REGULATORY COMPONENTS OF SENSORY TRANSDUCTION SYSTEM"/>
    <property type="match status" value="1"/>
</dbReference>
<keyword evidence="5" id="KW-0812">Transmembrane</keyword>
<dbReference type="NCBIfam" id="TIGR00254">
    <property type="entry name" value="GGDEF"/>
    <property type="match status" value="1"/>
</dbReference>
<evidence type="ECO:0000256" key="3">
    <source>
        <dbReference type="ARBA" id="ARBA00034247"/>
    </source>
</evidence>
<evidence type="ECO:0000313" key="7">
    <source>
        <dbReference type="EMBL" id="PAU76145.1"/>
    </source>
</evidence>
<keyword evidence="5" id="KW-1133">Transmembrane helix</keyword>
<feature type="transmembrane region" description="Helical" evidence="5">
    <location>
        <begin position="67"/>
        <end position="90"/>
    </location>
</feature>
<dbReference type="Pfam" id="PF00990">
    <property type="entry name" value="GGDEF"/>
    <property type="match status" value="1"/>
</dbReference>
<dbReference type="SMART" id="SM00267">
    <property type="entry name" value="GGDEF"/>
    <property type="match status" value="1"/>
</dbReference>
<keyword evidence="8" id="KW-1185">Reference proteome</keyword>
<dbReference type="SUPFAM" id="SSF55073">
    <property type="entry name" value="Nucleotide cyclase"/>
    <property type="match status" value="1"/>
</dbReference>
<dbReference type="EC" id="2.7.7.65" evidence="2"/>
<dbReference type="PROSITE" id="PS50887">
    <property type="entry name" value="GGDEF"/>
    <property type="match status" value="1"/>
</dbReference>
<feature type="region of interest" description="Disordered" evidence="4">
    <location>
        <begin position="297"/>
        <end position="317"/>
    </location>
</feature>
<keyword evidence="5" id="KW-0472">Membrane</keyword>
<evidence type="ECO:0000256" key="2">
    <source>
        <dbReference type="ARBA" id="ARBA00012528"/>
    </source>
</evidence>
<dbReference type="InterPro" id="IPR029787">
    <property type="entry name" value="Nucleotide_cyclase"/>
</dbReference>
<evidence type="ECO:0000256" key="4">
    <source>
        <dbReference type="SAM" id="MobiDB-lite"/>
    </source>
</evidence>
<dbReference type="GO" id="GO:0052621">
    <property type="term" value="F:diguanylate cyclase activity"/>
    <property type="evidence" value="ECO:0007669"/>
    <property type="project" value="UniProtKB-EC"/>
</dbReference>
<sequence length="317" mass="35096">MCVTLAFHYARSCGLRIETPDMKRTPPGPIATNLNVLLVGTLLALSIAPVVASWFKQRNMPTSMHPEALISIAFVAGVVLVLIGIVRPLYRAYQVREESLLTLEREHRALTARNRQLAHQVCIDGLLGITNRREFEQRLSREWQRAIREQHPLSLLLIDVDHFKAYNDSYGHLQGDACLKRVAQALQEAVGRSGDTVARYGGEEFAILLPNTDHYGSLDVAQQVHESLARHAIPFADSSCSAFVTVSIGAASMSPGHRDHGHDLIRYADKALYTAKHNGRNRTEAFLPARLVASSKGHDQRAASAAPQTHLHDKRIA</sequence>
<name>A0A2A2EUR3_9GAMM</name>
<feature type="transmembrane region" description="Helical" evidence="5">
    <location>
        <begin position="36"/>
        <end position="55"/>
    </location>
</feature>
<dbReference type="FunFam" id="3.30.70.270:FF:000001">
    <property type="entry name" value="Diguanylate cyclase domain protein"/>
    <property type="match status" value="1"/>
</dbReference>
<dbReference type="OrthoDB" id="73375at2"/>
<evidence type="ECO:0000256" key="1">
    <source>
        <dbReference type="ARBA" id="ARBA00001946"/>
    </source>
</evidence>
<evidence type="ECO:0000259" key="6">
    <source>
        <dbReference type="PROSITE" id="PS50887"/>
    </source>
</evidence>
<dbReference type="InterPro" id="IPR043128">
    <property type="entry name" value="Rev_trsase/Diguanyl_cyclase"/>
</dbReference>
<protein>
    <recommendedName>
        <fullName evidence="2">diguanylate cyclase</fullName>
        <ecNumber evidence="2">2.7.7.65</ecNumber>
    </recommendedName>
</protein>
<evidence type="ECO:0000256" key="5">
    <source>
        <dbReference type="SAM" id="Phobius"/>
    </source>
</evidence>
<reference evidence="7 8" key="1">
    <citation type="submission" date="2017-08" db="EMBL/GenBank/DDBJ databases">
        <title>Halomonas alkalisoli sp. nov., isolated from saline alkaline soil.</title>
        <authorList>
            <person name="Wang D."/>
            <person name="Zhang G."/>
        </authorList>
    </citation>
    <scope>NUCLEOTIDE SEQUENCE [LARGE SCALE GENOMIC DNA]</scope>
    <source>
        <strain evidence="7 8">WRN001</strain>
    </source>
</reference>